<name>A0ABP1AK34_9BRYO</name>
<protein>
    <submittedName>
        <fullName evidence="1">Uncharacterized protein</fullName>
    </submittedName>
</protein>
<accession>A0ABP1AK34</accession>
<reference evidence="1" key="1">
    <citation type="submission" date="2024-03" db="EMBL/GenBank/DDBJ databases">
        <authorList>
            <consortium name="ELIXIR-Norway"/>
            <consortium name="Elixir Norway"/>
        </authorList>
    </citation>
    <scope>NUCLEOTIDE SEQUENCE</scope>
</reference>
<evidence type="ECO:0000313" key="2">
    <source>
        <dbReference type="Proteomes" id="UP001497522"/>
    </source>
</evidence>
<evidence type="ECO:0000313" key="1">
    <source>
        <dbReference type="EMBL" id="CAK9862887.1"/>
    </source>
</evidence>
<organism evidence="1 2">
    <name type="scientific">Sphagnum jensenii</name>
    <dbReference type="NCBI Taxonomy" id="128206"/>
    <lineage>
        <taxon>Eukaryota</taxon>
        <taxon>Viridiplantae</taxon>
        <taxon>Streptophyta</taxon>
        <taxon>Embryophyta</taxon>
        <taxon>Bryophyta</taxon>
        <taxon>Sphagnophytina</taxon>
        <taxon>Sphagnopsida</taxon>
        <taxon>Sphagnales</taxon>
        <taxon>Sphagnaceae</taxon>
        <taxon>Sphagnum</taxon>
    </lineage>
</organism>
<gene>
    <name evidence="1" type="ORF">CSSPJE1EN2_LOCUS5882</name>
</gene>
<sequence>MGVGLCGLQELRWPHVGECNIVVPSSVQGHRGEGDWKLVWSGANQHLFAGASKMVGTQGLMQQNRSGLSLSMVEIVAAKDLINEVRKQLDVAVRNVEGVLPTQGDNIGVVEEPTLVKVQACVQCLCDAVAPCEDGINAPLFKACPEGIEWLHWVILGCWAPVV</sequence>
<proteinExistence type="predicted"/>
<dbReference type="EMBL" id="OZ023714">
    <property type="protein sequence ID" value="CAK9862887.1"/>
    <property type="molecule type" value="Genomic_DNA"/>
</dbReference>
<dbReference type="Proteomes" id="UP001497522">
    <property type="component" value="Chromosome 13"/>
</dbReference>
<keyword evidence="2" id="KW-1185">Reference proteome</keyword>